<gene>
    <name evidence="2" type="ORF">KUDE01_011750</name>
</gene>
<protein>
    <submittedName>
        <fullName evidence="2">G2/M phase-specific E3 ubiquitin-protein ligase</fullName>
    </submittedName>
</protein>
<reference evidence="2" key="1">
    <citation type="submission" date="2023-04" db="EMBL/GenBank/DDBJ databases">
        <title>Chromosome-level genome of Chaenocephalus aceratus.</title>
        <authorList>
            <person name="Park H."/>
        </authorList>
    </citation>
    <scope>NUCLEOTIDE SEQUENCE</scope>
    <source>
        <strain evidence="2">DE</strain>
        <tissue evidence="2">Muscle</tissue>
    </source>
</reference>
<dbReference type="EMBL" id="JASDAP010000004">
    <property type="protein sequence ID" value="KAK1904568.1"/>
    <property type="molecule type" value="Genomic_DNA"/>
</dbReference>
<evidence type="ECO:0000313" key="3">
    <source>
        <dbReference type="Proteomes" id="UP001228049"/>
    </source>
</evidence>
<proteinExistence type="predicted"/>
<evidence type="ECO:0000256" key="1">
    <source>
        <dbReference type="SAM" id="MobiDB-lite"/>
    </source>
</evidence>
<feature type="region of interest" description="Disordered" evidence="1">
    <location>
        <begin position="19"/>
        <end position="46"/>
    </location>
</feature>
<dbReference type="AlphaFoldDB" id="A0AAD9CP28"/>
<evidence type="ECO:0000313" key="2">
    <source>
        <dbReference type="EMBL" id="KAK1904568.1"/>
    </source>
</evidence>
<accession>A0AAD9CP28</accession>
<sequence>MASSGRALADLLRDAANQLENSPGTTNAPISSPPPPPLHNGTPRHPVDAEVSRLFVPYMGGRRTARLQTLSGPAHLHSYTHSFCCLEDKNAALVPNRYAKERLAAAGLGEKRLTFQGSHTDSNDFLEFLMDAYPKQRNGGGFELLKISGTTTSRHLIVIPCPNEGYYVRYLKDPQTQIGHATVFIRPMQRTLNLDPACRSEGDNELIGPNQKCVICGEEFPFSRMKDHSNNCMRPSQSSGEVQIELTTERATGSQVRFESTLTGAQGNETTRARNTRHSVPPQEIVSSPEVVDIDPSEESGFSDWKITPDPTGAAKMFKEDILSQHATGKSLQMLSACPLTCKLKGDPAIGDGAGFEMKLVPGGTLLFEGEQDHLIPSTSHLLLESDFFVIAGRMIGHSFLHDGPCLGGLSPAILHVLFGGSPEEATIAIKDCVDLDIRETIKLLEGTAELSSEEKNLINDHCDNRRWLFDKLIIHAVLGRTSRQVKQLRRGLKETLIWPLLTERKDTIPLLFPRASDLQCTPRVSDLMLLTQILPPNSQELDIGFIYYS</sequence>
<comment type="caution">
    <text evidence="2">The sequence shown here is derived from an EMBL/GenBank/DDBJ whole genome shotgun (WGS) entry which is preliminary data.</text>
</comment>
<organism evidence="2 3">
    <name type="scientific">Dissostichus eleginoides</name>
    <name type="common">Patagonian toothfish</name>
    <name type="synonym">Dissostichus amissus</name>
    <dbReference type="NCBI Taxonomy" id="100907"/>
    <lineage>
        <taxon>Eukaryota</taxon>
        <taxon>Metazoa</taxon>
        <taxon>Chordata</taxon>
        <taxon>Craniata</taxon>
        <taxon>Vertebrata</taxon>
        <taxon>Euteleostomi</taxon>
        <taxon>Actinopterygii</taxon>
        <taxon>Neopterygii</taxon>
        <taxon>Teleostei</taxon>
        <taxon>Neoteleostei</taxon>
        <taxon>Acanthomorphata</taxon>
        <taxon>Eupercaria</taxon>
        <taxon>Perciformes</taxon>
        <taxon>Notothenioidei</taxon>
        <taxon>Nototheniidae</taxon>
        <taxon>Dissostichus</taxon>
    </lineage>
</organism>
<keyword evidence="3" id="KW-1185">Reference proteome</keyword>
<feature type="compositionally biased region" description="Polar residues" evidence="1">
    <location>
        <begin position="19"/>
        <end position="28"/>
    </location>
</feature>
<name>A0AAD9CP28_DISEL</name>
<dbReference type="Proteomes" id="UP001228049">
    <property type="component" value="Unassembled WGS sequence"/>
</dbReference>